<protein>
    <submittedName>
        <fullName evidence="2">Uncharacterized protein</fullName>
    </submittedName>
</protein>
<evidence type="ECO:0000313" key="3">
    <source>
        <dbReference type="Proteomes" id="UP001179121"/>
    </source>
</evidence>
<evidence type="ECO:0000256" key="1">
    <source>
        <dbReference type="SAM" id="Phobius"/>
    </source>
</evidence>
<feature type="transmembrane region" description="Helical" evidence="1">
    <location>
        <begin position="21"/>
        <end position="40"/>
    </location>
</feature>
<dbReference type="AlphaFoldDB" id="A0AA86MVZ6"/>
<reference evidence="2" key="1">
    <citation type="submission" date="2022-10" db="EMBL/GenBank/DDBJ databases">
        <authorList>
            <person name="Koch H."/>
        </authorList>
    </citation>
    <scope>NUCLEOTIDE SEQUENCE</scope>
    <source>
        <strain evidence="2">DNF</strain>
    </source>
</reference>
<dbReference type="Proteomes" id="UP001179121">
    <property type="component" value="Chromosome"/>
</dbReference>
<proteinExistence type="predicted"/>
<evidence type="ECO:0000313" key="2">
    <source>
        <dbReference type="EMBL" id="CAI4030001.1"/>
    </source>
</evidence>
<dbReference type="RefSeq" id="WP_289267013.1">
    <property type="nucleotide sequence ID" value="NZ_OX365700.1"/>
</dbReference>
<accession>A0AA86MVZ6</accession>
<name>A0AA86MVZ6_9BACT</name>
<gene>
    <name evidence="2" type="ORF">DNFV4_00422</name>
</gene>
<dbReference type="EMBL" id="OX365700">
    <property type="protein sequence ID" value="CAI4030001.1"/>
    <property type="molecule type" value="Genomic_DNA"/>
</dbReference>
<keyword evidence="1" id="KW-0472">Membrane</keyword>
<keyword evidence="1" id="KW-0812">Transmembrane</keyword>
<dbReference type="KEGG" id="nti:DNFV4_00422"/>
<feature type="transmembrane region" description="Helical" evidence="1">
    <location>
        <begin position="75"/>
        <end position="92"/>
    </location>
</feature>
<sequence length="142" mass="14934">MKVLPFGWCGAVGSRGSVFQSIALVLMILAVSHLVFVPLASAQSKEEGGAESTGSQAGMGVASFFVNLLYMPTKVVYAILGGIVGGFAYGLSGGDDKVAKKVWDTSLRGTYVITPDHLRGDKPVRFLGVPQEEEEAEAAPTR</sequence>
<keyword evidence="3" id="KW-1185">Reference proteome</keyword>
<keyword evidence="1" id="KW-1133">Transmembrane helix</keyword>
<organism evidence="2 3">
    <name type="scientific">Nitrospira tepida</name>
    <dbReference type="NCBI Taxonomy" id="2973512"/>
    <lineage>
        <taxon>Bacteria</taxon>
        <taxon>Pseudomonadati</taxon>
        <taxon>Nitrospirota</taxon>
        <taxon>Nitrospiria</taxon>
        <taxon>Nitrospirales</taxon>
        <taxon>Nitrospiraceae</taxon>
        <taxon>Nitrospira</taxon>
    </lineage>
</organism>